<feature type="non-terminal residue" evidence="2">
    <location>
        <position position="1"/>
    </location>
</feature>
<dbReference type="SUPFAM" id="SSF49313">
    <property type="entry name" value="Cadherin-like"/>
    <property type="match status" value="1"/>
</dbReference>
<dbReference type="GO" id="GO:0016020">
    <property type="term" value="C:membrane"/>
    <property type="evidence" value="ECO:0007669"/>
    <property type="project" value="InterPro"/>
</dbReference>
<dbReference type="SMART" id="SM00736">
    <property type="entry name" value="CADG"/>
    <property type="match status" value="1"/>
</dbReference>
<reference evidence="2" key="1">
    <citation type="submission" date="2018-05" db="EMBL/GenBank/DDBJ databases">
        <authorList>
            <person name="Lanie J.A."/>
            <person name="Ng W.-L."/>
            <person name="Kazmierczak K.M."/>
            <person name="Andrzejewski T.M."/>
            <person name="Davidsen T.M."/>
            <person name="Wayne K.J."/>
            <person name="Tettelin H."/>
            <person name="Glass J.I."/>
            <person name="Rusch D."/>
            <person name="Podicherti R."/>
            <person name="Tsui H.-C.T."/>
            <person name="Winkler M.E."/>
        </authorList>
    </citation>
    <scope>NUCLEOTIDE SEQUENCE</scope>
</reference>
<dbReference type="InterPro" id="IPR015919">
    <property type="entry name" value="Cadherin-like_sf"/>
</dbReference>
<proteinExistence type="predicted"/>
<accession>A0A382K361</accession>
<dbReference type="PROSITE" id="PS50268">
    <property type="entry name" value="CADHERIN_2"/>
    <property type="match status" value="1"/>
</dbReference>
<dbReference type="GO" id="GO:0005509">
    <property type="term" value="F:calcium ion binding"/>
    <property type="evidence" value="ECO:0007669"/>
    <property type="project" value="InterPro"/>
</dbReference>
<gene>
    <name evidence="2" type="ORF">METZ01_LOCUS271443</name>
</gene>
<dbReference type="EMBL" id="UINC01077969">
    <property type="protein sequence ID" value="SVC18589.1"/>
    <property type="molecule type" value="Genomic_DNA"/>
</dbReference>
<sequence>MKKALILLTISLGFASTDTTSISLTITDNTIDWTNLQYPESGTIEVGSGFTAYGQIYESGVTDATGQGSGITTWIGFASSNSDPSGTDWTWVTASYNSDSGNNDEYMADIGTGITTIGTYYYASRFSIDGGVTYVYGGYSSGGGGFWDGSTYVSGTLTITGNTAPVLATIGSQTMTEDVVSTLTLSATDADNDALTYTVSGGSSETVSVSISGTTLTLTAASNYNTTTAIAFTVTVSDGNGGTDTETFNVTVTAVNDAPVIASLSDQTGLEGTELTFSITAADVDGDALTWTSANLPTGAAFTD</sequence>
<dbReference type="InterPro" id="IPR006644">
    <property type="entry name" value="Cadg"/>
</dbReference>
<dbReference type="CDD" id="cd11304">
    <property type="entry name" value="Cadherin_repeat"/>
    <property type="match status" value="1"/>
</dbReference>
<feature type="domain" description="Cadherin" evidence="1">
    <location>
        <begin position="162"/>
        <end position="261"/>
    </location>
</feature>
<organism evidence="2">
    <name type="scientific">marine metagenome</name>
    <dbReference type="NCBI Taxonomy" id="408172"/>
    <lineage>
        <taxon>unclassified sequences</taxon>
        <taxon>metagenomes</taxon>
        <taxon>ecological metagenomes</taxon>
    </lineage>
</organism>
<protein>
    <recommendedName>
        <fullName evidence="1">Cadherin domain-containing protein</fullName>
    </recommendedName>
</protein>
<evidence type="ECO:0000313" key="2">
    <source>
        <dbReference type="EMBL" id="SVC18589.1"/>
    </source>
</evidence>
<evidence type="ECO:0000259" key="1">
    <source>
        <dbReference type="PROSITE" id="PS50268"/>
    </source>
</evidence>
<name>A0A382K361_9ZZZZ</name>
<dbReference type="Gene3D" id="2.60.40.10">
    <property type="entry name" value="Immunoglobulins"/>
    <property type="match status" value="1"/>
</dbReference>
<dbReference type="Gene3D" id="2.60.40.60">
    <property type="entry name" value="Cadherins"/>
    <property type="match status" value="1"/>
</dbReference>
<dbReference type="InterPro" id="IPR002126">
    <property type="entry name" value="Cadherin-like_dom"/>
</dbReference>
<dbReference type="GO" id="GO:0007156">
    <property type="term" value="P:homophilic cell adhesion via plasma membrane adhesion molecules"/>
    <property type="evidence" value="ECO:0007669"/>
    <property type="project" value="InterPro"/>
</dbReference>
<dbReference type="Pfam" id="PF17963">
    <property type="entry name" value="Big_9"/>
    <property type="match status" value="1"/>
</dbReference>
<dbReference type="AlphaFoldDB" id="A0A382K361"/>
<dbReference type="InterPro" id="IPR013783">
    <property type="entry name" value="Ig-like_fold"/>
</dbReference>
<feature type="non-terminal residue" evidence="2">
    <location>
        <position position="304"/>
    </location>
</feature>